<keyword evidence="9" id="KW-1185">Reference proteome</keyword>
<dbReference type="Proteomes" id="UP001216907">
    <property type="component" value="Unassembled WGS sequence"/>
</dbReference>
<dbReference type="PANTHER" id="PTHR39535:SF2">
    <property type="entry name" value="HTTM DOMAIN-CONTAINING PROTEIN"/>
    <property type="match status" value="1"/>
</dbReference>
<feature type="compositionally biased region" description="Polar residues" evidence="5">
    <location>
        <begin position="465"/>
        <end position="475"/>
    </location>
</feature>
<evidence type="ECO:0000313" key="9">
    <source>
        <dbReference type="Proteomes" id="UP001216907"/>
    </source>
</evidence>
<reference evidence="8 9" key="1">
    <citation type="submission" date="2023-03" db="EMBL/GenBank/DDBJ databases">
        <title>Paludisphaera mucosa sp. nov. a novel planctomycete from northern fen.</title>
        <authorList>
            <person name="Ivanova A."/>
        </authorList>
    </citation>
    <scope>NUCLEOTIDE SEQUENCE [LARGE SCALE GENOMIC DNA]</scope>
    <source>
        <strain evidence="8 9">Pla2</strain>
    </source>
</reference>
<evidence type="ECO:0000256" key="3">
    <source>
        <dbReference type="ARBA" id="ARBA00022989"/>
    </source>
</evidence>
<keyword evidence="3 6" id="KW-1133">Transmembrane helix</keyword>
<evidence type="ECO:0000256" key="5">
    <source>
        <dbReference type="SAM" id="MobiDB-lite"/>
    </source>
</evidence>
<protein>
    <submittedName>
        <fullName evidence="8">DCC1-like thiol-disulfide oxidoreductase family protein</fullName>
    </submittedName>
</protein>
<keyword evidence="2 6" id="KW-0812">Transmembrane</keyword>
<evidence type="ECO:0000256" key="6">
    <source>
        <dbReference type="SAM" id="Phobius"/>
    </source>
</evidence>
<evidence type="ECO:0000256" key="2">
    <source>
        <dbReference type="ARBA" id="ARBA00022692"/>
    </source>
</evidence>
<dbReference type="InterPro" id="IPR011020">
    <property type="entry name" value="HTTM-like"/>
</dbReference>
<dbReference type="SMART" id="SM00752">
    <property type="entry name" value="HTTM"/>
    <property type="match status" value="1"/>
</dbReference>
<dbReference type="Pfam" id="PF04134">
    <property type="entry name" value="DCC1-like"/>
    <property type="match status" value="1"/>
</dbReference>
<evidence type="ECO:0000256" key="1">
    <source>
        <dbReference type="ARBA" id="ARBA00004127"/>
    </source>
</evidence>
<name>A0ABT6FH88_9BACT</name>
<dbReference type="RefSeq" id="WP_277863228.1">
    <property type="nucleotide sequence ID" value="NZ_JARRAG010000002.1"/>
</dbReference>
<dbReference type="InterPro" id="IPR007263">
    <property type="entry name" value="DCC1-like"/>
</dbReference>
<dbReference type="PANTHER" id="PTHR39535">
    <property type="entry name" value="SPORULATION-DELAYING PROTEIN SDPB"/>
    <property type="match status" value="1"/>
</dbReference>
<evidence type="ECO:0000256" key="4">
    <source>
        <dbReference type="ARBA" id="ARBA00023136"/>
    </source>
</evidence>
<comment type="caution">
    <text evidence="8">The sequence shown here is derived from an EMBL/GenBank/DDBJ whole genome shotgun (WGS) entry which is preliminary data.</text>
</comment>
<evidence type="ECO:0000259" key="7">
    <source>
        <dbReference type="SMART" id="SM00752"/>
    </source>
</evidence>
<feature type="domain" description="HTTM-like" evidence="7">
    <location>
        <begin position="28"/>
        <end position="322"/>
    </location>
</feature>
<accession>A0ABT6FH88</accession>
<proteinExistence type="predicted"/>
<dbReference type="InterPro" id="IPR052964">
    <property type="entry name" value="Sporulation_signal_mat"/>
</dbReference>
<gene>
    <name evidence="8" type="ORF">PZE19_24460</name>
</gene>
<feature type="transmembrane region" description="Helical" evidence="6">
    <location>
        <begin position="95"/>
        <end position="125"/>
    </location>
</feature>
<organism evidence="8 9">
    <name type="scientific">Paludisphaera mucosa</name>
    <dbReference type="NCBI Taxonomy" id="3030827"/>
    <lineage>
        <taxon>Bacteria</taxon>
        <taxon>Pseudomonadati</taxon>
        <taxon>Planctomycetota</taxon>
        <taxon>Planctomycetia</taxon>
        <taxon>Isosphaerales</taxon>
        <taxon>Isosphaeraceae</taxon>
        <taxon>Paludisphaera</taxon>
    </lineage>
</organism>
<feature type="transmembrane region" description="Helical" evidence="6">
    <location>
        <begin position="38"/>
        <end position="60"/>
    </location>
</feature>
<keyword evidence="4 6" id="KW-0472">Membrane</keyword>
<sequence>MRRLLIDASEYLAGLASGFAQGWSRFFFRPADPTPLGLIRIAVGLLGFWSLFILGLDLHAYLGSQGWADAEGAYQSLPAYAWSFWFFVPDSMLRAFWLGGLGVFALLTLGLFSRTTAVLAWIIIVSTVRRAPVAVFGFDQILSTLALYLAASGASGQAVSLDRFLKRYREARERAAVVRPQGARVVSPIEPGKPRPTVSANLGLRLIQLHLAFIYGTAGLAKLQGPSWWTGMALWGTMTAGEFVSRDFTGLAAWPMVLNAMTHGSLALELAYPVLIWLRATRPLMIAGAVLLHLGIAVVSPGLGEFGLAMIAANLAFVSGTWIRSLATGREDEQPALRVLFDGACPKCRATMALVAAADPDRVVEPIDLSAVDVTAIHPSLRREDCMKAMHVVSRSGKVTSGFDAVLRIGSWLPLARPLAVVGGLPGVATMGRTVYNRIASSRSRDAVCTDDACGLHPMAPPASPSSQGRTSPSTDGLGRVHSQQR</sequence>
<comment type="subcellular location">
    <subcellularLocation>
        <location evidence="1">Endomembrane system</location>
        <topology evidence="1">Multi-pass membrane protein</topology>
    </subcellularLocation>
</comment>
<feature type="region of interest" description="Disordered" evidence="5">
    <location>
        <begin position="453"/>
        <end position="486"/>
    </location>
</feature>
<dbReference type="EMBL" id="JARRAG010000002">
    <property type="protein sequence ID" value="MDG3006937.1"/>
    <property type="molecule type" value="Genomic_DNA"/>
</dbReference>
<evidence type="ECO:0000313" key="8">
    <source>
        <dbReference type="EMBL" id="MDG3006937.1"/>
    </source>
</evidence>
<feature type="transmembrane region" description="Helical" evidence="6">
    <location>
        <begin position="252"/>
        <end position="272"/>
    </location>
</feature>